<dbReference type="PANTHER" id="PTHR47371:SF3">
    <property type="entry name" value="PHOSPHOGLYCEROL TRANSFERASE I"/>
    <property type="match status" value="1"/>
</dbReference>
<feature type="transmembrane region" description="Helical" evidence="7">
    <location>
        <begin position="87"/>
        <end position="105"/>
    </location>
</feature>
<dbReference type="EMBL" id="DVMO01000045">
    <property type="protein sequence ID" value="HIU27349.1"/>
    <property type="molecule type" value="Genomic_DNA"/>
</dbReference>
<accession>A0A9D1I369</accession>
<evidence type="ECO:0000256" key="4">
    <source>
        <dbReference type="ARBA" id="ARBA00022692"/>
    </source>
</evidence>
<gene>
    <name evidence="9" type="ORF">IAD16_03065</name>
</gene>
<dbReference type="InterPro" id="IPR050448">
    <property type="entry name" value="OpgB/LTA_synthase_biosynth"/>
</dbReference>
<evidence type="ECO:0000256" key="5">
    <source>
        <dbReference type="ARBA" id="ARBA00022989"/>
    </source>
</evidence>
<organism evidence="9 10">
    <name type="scientific">Candidatus Fimisoma avicola</name>
    <dbReference type="NCBI Taxonomy" id="2840826"/>
    <lineage>
        <taxon>Bacteria</taxon>
        <taxon>Bacillati</taxon>
        <taxon>Bacillota</taxon>
        <taxon>Clostridia</taxon>
        <taxon>Eubacteriales</taxon>
        <taxon>Candidatus Fimisoma</taxon>
    </lineage>
</organism>
<reference evidence="9" key="2">
    <citation type="journal article" date="2021" name="PeerJ">
        <title>Extensive microbial diversity within the chicken gut microbiome revealed by metagenomics and culture.</title>
        <authorList>
            <person name="Gilroy R."/>
            <person name="Ravi A."/>
            <person name="Getino M."/>
            <person name="Pursley I."/>
            <person name="Horton D.L."/>
            <person name="Alikhan N.F."/>
            <person name="Baker D."/>
            <person name="Gharbi K."/>
            <person name="Hall N."/>
            <person name="Watson M."/>
            <person name="Adriaenssens E.M."/>
            <person name="Foster-Nyarko E."/>
            <person name="Jarju S."/>
            <person name="Secka A."/>
            <person name="Antonio M."/>
            <person name="Oren A."/>
            <person name="Chaudhuri R.R."/>
            <person name="La Ragione R."/>
            <person name="Hildebrand F."/>
            <person name="Pallen M.J."/>
        </authorList>
    </citation>
    <scope>NUCLEOTIDE SEQUENCE</scope>
    <source>
        <strain evidence="9">11300</strain>
    </source>
</reference>
<feature type="transmembrane region" description="Helical" evidence="7">
    <location>
        <begin position="110"/>
        <end position="130"/>
    </location>
</feature>
<evidence type="ECO:0000256" key="7">
    <source>
        <dbReference type="SAM" id="Phobius"/>
    </source>
</evidence>
<dbReference type="CDD" id="cd16015">
    <property type="entry name" value="LTA_synthase"/>
    <property type="match status" value="1"/>
</dbReference>
<dbReference type="Gene3D" id="3.40.720.10">
    <property type="entry name" value="Alkaline Phosphatase, subunit A"/>
    <property type="match status" value="1"/>
</dbReference>
<name>A0A9D1I369_9FIRM</name>
<dbReference type="Pfam" id="PF00884">
    <property type="entry name" value="Sulfatase"/>
    <property type="match status" value="1"/>
</dbReference>
<keyword evidence="5 7" id="KW-1133">Transmembrane helix</keyword>
<comment type="subcellular location">
    <subcellularLocation>
        <location evidence="1">Cell membrane</location>
        <topology evidence="1">Multi-pass membrane protein</topology>
    </subcellularLocation>
</comment>
<proteinExistence type="predicted"/>
<keyword evidence="6 7" id="KW-0472">Membrane</keyword>
<dbReference type="InterPro" id="IPR017850">
    <property type="entry name" value="Alkaline_phosphatase_core_sf"/>
</dbReference>
<keyword evidence="3" id="KW-1003">Cell membrane</keyword>
<evidence type="ECO:0000256" key="2">
    <source>
        <dbReference type="ARBA" id="ARBA00004936"/>
    </source>
</evidence>
<evidence type="ECO:0000313" key="9">
    <source>
        <dbReference type="EMBL" id="HIU27349.1"/>
    </source>
</evidence>
<comment type="pathway">
    <text evidence="2">Cell wall biogenesis; lipoteichoic acid biosynthesis.</text>
</comment>
<feature type="transmembrane region" description="Helical" evidence="7">
    <location>
        <begin position="194"/>
        <end position="213"/>
    </location>
</feature>
<dbReference type="SUPFAM" id="SSF53649">
    <property type="entry name" value="Alkaline phosphatase-like"/>
    <property type="match status" value="1"/>
</dbReference>
<evidence type="ECO:0000256" key="6">
    <source>
        <dbReference type="ARBA" id="ARBA00023136"/>
    </source>
</evidence>
<protein>
    <submittedName>
        <fullName evidence="9">Sulfatase-like hydrolase/transferase</fullName>
    </submittedName>
</protein>
<comment type="caution">
    <text evidence="9">The sequence shown here is derived from an EMBL/GenBank/DDBJ whole genome shotgun (WGS) entry which is preliminary data.</text>
</comment>
<sequence length="696" mass="79107">MMKKGNEEKNEPYKFDKFEKLDRKVEEKINEVETLGHKKLVYKILHTSFFIAAVWALVLNLIIETLGRFPTTTVWGGIQFMFDKPLVFLYNALLIYLTLVIASVFKRRLFVFTLVSIFWLAIGITNGVILTQRMTPFTVKDLSILDDGLTIVTNYLSTAQIIMVAVGIVLAIGLLVLFFIKGPKKKGKVKWKRNLIAIAIVGLSTFGMTSFMINTGRVETFFGNLAYAYRDYGVVYCFVNTWLNTGISKPDGYSEEMMLSIFNEEELGEDNAMLLEQKDEDEQHPNIIFLQLESFIDPSRIKTIELSKDACPNFRQLMADHPSGKLTVPACGAGTANVEFEVMTGLSVKFFGPGEYPYKSILTEETVETIGYDLKSLGYSTHAIHNHRAVFYNRNTVFANMGMDTFTSIEYMNNIEKTPKNWAKDTMLTGCITDALQSTESRDMIYTISVQGHGKYPSEQVIENPQVTVTSAPTEELKWKYEYYVNQIYEMDQFIGDLTQTLSQYDEPVVLVMYGDHIPAIDITEDDLEGGDLYGTEYVIWSNFDLDGDDEDMYTYQLTSHVMEMLDMQVGTVFTYQQNHSNSETYLEDLKAIGYDILYGENYLYGGTDPFEPTDMKMGVKDIAIEEIVQIGDKYYIKGRNFTEYSKITLNGRTLKTIYLGSNILGLLEDVNPDDVADMKVSQIETKSSEILSTTE</sequence>
<feature type="transmembrane region" description="Helical" evidence="7">
    <location>
        <begin position="44"/>
        <end position="67"/>
    </location>
</feature>
<reference evidence="9" key="1">
    <citation type="submission" date="2020-10" db="EMBL/GenBank/DDBJ databases">
        <authorList>
            <person name="Gilroy R."/>
        </authorList>
    </citation>
    <scope>NUCLEOTIDE SEQUENCE</scope>
    <source>
        <strain evidence="9">11300</strain>
    </source>
</reference>
<feature type="domain" description="Sulfatase N-terminal" evidence="8">
    <location>
        <begin position="285"/>
        <end position="548"/>
    </location>
</feature>
<dbReference type="InterPro" id="IPR000917">
    <property type="entry name" value="Sulfatase_N"/>
</dbReference>
<keyword evidence="4 7" id="KW-0812">Transmembrane</keyword>
<evidence type="ECO:0000313" key="10">
    <source>
        <dbReference type="Proteomes" id="UP000824091"/>
    </source>
</evidence>
<evidence type="ECO:0000256" key="3">
    <source>
        <dbReference type="ARBA" id="ARBA00022475"/>
    </source>
</evidence>
<keyword evidence="9" id="KW-0378">Hydrolase</keyword>
<feature type="transmembrane region" description="Helical" evidence="7">
    <location>
        <begin position="161"/>
        <end position="182"/>
    </location>
</feature>
<dbReference type="GO" id="GO:0005886">
    <property type="term" value="C:plasma membrane"/>
    <property type="evidence" value="ECO:0007669"/>
    <property type="project" value="UniProtKB-SubCell"/>
</dbReference>
<dbReference type="PANTHER" id="PTHR47371">
    <property type="entry name" value="LIPOTEICHOIC ACID SYNTHASE"/>
    <property type="match status" value="1"/>
</dbReference>
<evidence type="ECO:0000256" key="1">
    <source>
        <dbReference type="ARBA" id="ARBA00004651"/>
    </source>
</evidence>
<dbReference type="GO" id="GO:0016787">
    <property type="term" value="F:hydrolase activity"/>
    <property type="evidence" value="ECO:0007669"/>
    <property type="project" value="UniProtKB-KW"/>
</dbReference>
<dbReference type="AlphaFoldDB" id="A0A9D1I369"/>
<evidence type="ECO:0000259" key="8">
    <source>
        <dbReference type="Pfam" id="PF00884"/>
    </source>
</evidence>
<dbReference type="Proteomes" id="UP000824091">
    <property type="component" value="Unassembled WGS sequence"/>
</dbReference>